<proteinExistence type="predicted"/>
<evidence type="ECO:0000313" key="2">
    <source>
        <dbReference type="Proteomes" id="UP001056035"/>
    </source>
</evidence>
<dbReference type="RefSeq" id="WP_254570159.1">
    <property type="nucleotide sequence ID" value="NZ_CP098502.1"/>
</dbReference>
<name>A0ABY5DR95_9ACTN</name>
<dbReference type="EMBL" id="CP098502">
    <property type="protein sequence ID" value="UTI63434.1"/>
    <property type="molecule type" value="Genomic_DNA"/>
</dbReference>
<reference evidence="1 2" key="1">
    <citation type="submission" date="2022-06" db="EMBL/GenBank/DDBJ databases">
        <title>Paraconexibacter antarcticus.</title>
        <authorList>
            <person name="Kim C.S."/>
        </authorList>
    </citation>
    <scope>NUCLEOTIDE SEQUENCE [LARGE SCALE GENOMIC DNA]</scope>
    <source>
        <strain evidence="1 2">02-257</strain>
    </source>
</reference>
<organism evidence="1 2">
    <name type="scientific">Paraconexibacter antarcticus</name>
    <dbReference type="NCBI Taxonomy" id="2949664"/>
    <lineage>
        <taxon>Bacteria</taxon>
        <taxon>Bacillati</taxon>
        <taxon>Actinomycetota</taxon>
        <taxon>Thermoleophilia</taxon>
        <taxon>Solirubrobacterales</taxon>
        <taxon>Paraconexibacteraceae</taxon>
        <taxon>Paraconexibacter</taxon>
    </lineage>
</organism>
<accession>A0ABY5DR95</accession>
<protein>
    <submittedName>
        <fullName evidence="1">Uncharacterized protein</fullName>
    </submittedName>
</protein>
<sequence length="147" mass="15819">MPRRVWIVPAVVLFLVISVELARFLSAPGAERADVVKLLRDQGRGDVPGMLAQLHGCAADPACAAQVRANAAKLRVSGRVKILLLESGSAYTLTSSTGTSRVAWTDIDHPSRTAVQCITVHKSWSLVHGARVQLRRIGPRIGDEDSC</sequence>
<keyword evidence="2" id="KW-1185">Reference proteome</keyword>
<dbReference type="Proteomes" id="UP001056035">
    <property type="component" value="Chromosome"/>
</dbReference>
<evidence type="ECO:0000313" key="1">
    <source>
        <dbReference type="EMBL" id="UTI63434.1"/>
    </source>
</evidence>
<gene>
    <name evidence="1" type="ORF">NBH00_19045</name>
</gene>